<evidence type="ECO:0000313" key="1">
    <source>
        <dbReference type="EMBL" id="SFL92838.1"/>
    </source>
</evidence>
<organism evidence="1 2">
    <name type="scientific">Shimia aestuarii</name>
    <dbReference type="NCBI Taxonomy" id="254406"/>
    <lineage>
        <taxon>Bacteria</taxon>
        <taxon>Pseudomonadati</taxon>
        <taxon>Pseudomonadota</taxon>
        <taxon>Alphaproteobacteria</taxon>
        <taxon>Rhodobacterales</taxon>
        <taxon>Roseobacteraceae</taxon>
    </lineage>
</organism>
<dbReference type="AlphaFoldDB" id="A0A1I4LP06"/>
<reference evidence="1 2" key="1">
    <citation type="submission" date="2016-10" db="EMBL/GenBank/DDBJ databases">
        <authorList>
            <person name="de Groot N.N."/>
        </authorList>
    </citation>
    <scope>NUCLEOTIDE SEQUENCE [LARGE SCALE GENOMIC DNA]</scope>
    <source>
        <strain evidence="1 2">DSM 15283</strain>
    </source>
</reference>
<dbReference type="Pfam" id="PF12787">
    <property type="entry name" value="EcsC"/>
    <property type="match status" value="1"/>
</dbReference>
<dbReference type="PANTHER" id="PTHR41260:SF1">
    <property type="entry name" value="PROTEIN ECSC"/>
    <property type="match status" value="1"/>
</dbReference>
<gene>
    <name evidence="1" type="ORF">SAMN04488042_102175</name>
</gene>
<name>A0A1I4LP06_9RHOB</name>
<accession>A0A1I4LP06</accession>
<protein>
    <submittedName>
        <fullName evidence="1">EcsC protein family protein</fullName>
    </submittedName>
</protein>
<dbReference type="OrthoDB" id="7569638at2"/>
<proteinExistence type="predicted"/>
<dbReference type="InterPro" id="IPR024787">
    <property type="entry name" value="EcsC"/>
</dbReference>
<dbReference type="PANTHER" id="PTHR41260">
    <property type="entry name" value="PROTEIN ECSC"/>
    <property type="match status" value="1"/>
</dbReference>
<dbReference type="EMBL" id="FOTQ01000002">
    <property type="protein sequence ID" value="SFL92838.1"/>
    <property type="molecule type" value="Genomic_DNA"/>
</dbReference>
<evidence type="ECO:0000313" key="2">
    <source>
        <dbReference type="Proteomes" id="UP000199144"/>
    </source>
</evidence>
<sequence length="258" mass="27250">MTESDPLDIRQIAVIDPEAEIARLAKRYRNAGGLGIELLNLLGGQAEGLLDRLPRQVRDRLDGATELALSQAMRAAQGSRRVVGEQKTWLNTAVATALGAAGGAGGLPGALAELPVTTTVLLRAIQDEARRQGFDPEAENVQFDCIRVFSAAGPLARDDGADLAFVSTRLALTGGAMQALIARVAPRLAVVLGQKLAAQAVPVLGAVAGAATNYAYTSYYQEIAHVHFGLRRLAIDADIDHDRLVEKMLAQMGPPRAA</sequence>
<keyword evidence="2" id="KW-1185">Reference proteome</keyword>
<dbReference type="Proteomes" id="UP000199144">
    <property type="component" value="Unassembled WGS sequence"/>
</dbReference>
<dbReference type="RefSeq" id="WP_093092985.1">
    <property type="nucleotide sequence ID" value="NZ_FOTQ01000002.1"/>
</dbReference>
<dbReference type="STRING" id="254406.SAMN04488042_102175"/>